<sequence>MHPNTRRPPIYQPDRGLSTRRPSPMMNMTQPATNFPGFMQGPLYGSQPHLGPYTQPSMRQAPVPGMPPGDTPPSYHPTGKGNYLRQPLNSPLESPPPMMNMKKPPTNSAGSAIFATKDPVTTLNEYEVHVTYMECPTQNELVCMIVEARGKQFEGYAMTKKEAKEKAAEEALSIYTTLFVLKYLGCGNGWRTEWLCLNF</sequence>
<organism evidence="2 3">
    <name type="scientific">Crassostrea virginica</name>
    <name type="common">Eastern oyster</name>
    <dbReference type="NCBI Taxonomy" id="6565"/>
    <lineage>
        <taxon>Eukaryota</taxon>
        <taxon>Metazoa</taxon>
        <taxon>Spiralia</taxon>
        <taxon>Lophotrochozoa</taxon>
        <taxon>Mollusca</taxon>
        <taxon>Bivalvia</taxon>
        <taxon>Autobranchia</taxon>
        <taxon>Pteriomorphia</taxon>
        <taxon>Ostreida</taxon>
        <taxon>Ostreoidea</taxon>
        <taxon>Ostreidae</taxon>
        <taxon>Crassostrea</taxon>
    </lineage>
</organism>
<dbReference type="Proteomes" id="UP000694844">
    <property type="component" value="Chromosome 5"/>
</dbReference>
<proteinExistence type="predicted"/>
<keyword evidence="2" id="KW-1185">Reference proteome</keyword>
<evidence type="ECO:0000313" key="3">
    <source>
        <dbReference type="RefSeq" id="XP_022342752.1"/>
    </source>
</evidence>
<dbReference type="RefSeq" id="XP_022342752.1">
    <property type="nucleotide sequence ID" value="XM_022487044.1"/>
</dbReference>
<accession>A0A8B8ES62</accession>
<dbReference type="Gene3D" id="3.30.160.20">
    <property type="match status" value="1"/>
</dbReference>
<protein>
    <submittedName>
        <fullName evidence="3">Proline-rich receptor-like protein kinase PERK13 isoform X1</fullName>
    </submittedName>
</protein>
<dbReference type="KEGG" id="cvn:111136294"/>
<dbReference type="SUPFAM" id="SSF54768">
    <property type="entry name" value="dsRNA-binding domain-like"/>
    <property type="match status" value="1"/>
</dbReference>
<dbReference type="GeneID" id="111136294"/>
<feature type="region of interest" description="Disordered" evidence="1">
    <location>
        <begin position="40"/>
        <end position="76"/>
    </location>
</feature>
<evidence type="ECO:0000256" key="1">
    <source>
        <dbReference type="SAM" id="MobiDB-lite"/>
    </source>
</evidence>
<evidence type="ECO:0000313" key="2">
    <source>
        <dbReference type="Proteomes" id="UP000694844"/>
    </source>
</evidence>
<name>A0A8B8ES62_CRAVI</name>
<feature type="region of interest" description="Disordered" evidence="1">
    <location>
        <begin position="1"/>
        <end position="27"/>
    </location>
</feature>
<dbReference type="AlphaFoldDB" id="A0A8B8ES62"/>
<gene>
    <name evidence="3" type="primary">LOC111136294</name>
</gene>
<reference evidence="3" key="1">
    <citation type="submission" date="2025-08" db="UniProtKB">
        <authorList>
            <consortium name="RefSeq"/>
        </authorList>
    </citation>
    <scope>IDENTIFICATION</scope>
    <source>
        <tissue evidence="3">Whole sample</tissue>
    </source>
</reference>
<feature type="compositionally biased region" description="Pro residues" evidence="1">
    <location>
        <begin position="64"/>
        <end position="75"/>
    </location>
</feature>